<keyword evidence="2" id="KW-1185">Reference proteome</keyword>
<dbReference type="EMBL" id="AODF01000032">
    <property type="protein sequence ID" value="EUJ27373.1"/>
    <property type="molecule type" value="Genomic_DNA"/>
</dbReference>
<proteinExistence type="predicted"/>
<comment type="caution">
    <text evidence="1">The sequence shown here is derived from an EMBL/GenBank/DDBJ whole genome shotgun (WGS) entry which is preliminary data.</text>
</comment>
<sequence>MKRSISEIKQMLAQVKKESELTEFYTDERKGVAVLVKSAEKRLKKKQQLIDQFHEMQHYEKIYKKKGIFKYCRG</sequence>
<dbReference type="Proteomes" id="UP000019249">
    <property type="component" value="Unassembled WGS sequence"/>
</dbReference>
<organism evidence="1 2">
    <name type="scientific">Listeria floridensis FSL S10-1187</name>
    <dbReference type="NCBI Taxonomy" id="1265817"/>
    <lineage>
        <taxon>Bacteria</taxon>
        <taxon>Bacillati</taxon>
        <taxon>Bacillota</taxon>
        <taxon>Bacilli</taxon>
        <taxon>Bacillales</taxon>
        <taxon>Listeriaceae</taxon>
        <taxon>Listeria</taxon>
    </lineage>
</organism>
<name>A0ABP3AWK5_9LIST</name>
<reference evidence="1 2" key="1">
    <citation type="journal article" date="2014" name="Int. J. Syst. Evol. Microbiol.">
        <title>Listeria floridensis sp. nov., Listeria aquatica sp. nov., Listeria cornellensis sp. nov., Listeria riparia sp. nov. and Listeria grandensis sp. nov., from agricultural and natural environments.</title>
        <authorList>
            <person name="den Bakker H.C."/>
            <person name="Warchocki S."/>
            <person name="Wright E.M."/>
            <person name="Allred A.F."/>
            <person name="Ahlstrom C."/>
            <person name="Manuel C.S."/>
            <person name="Stasiewicz M.J."/>
            <person name="Burrell A."/>
            <person name="Roof S."/>
            <person name="Strawn L."/>
            <person name="Fortes E.D."/>
            <person name="Nightingale K.K."/>
            <person name="Kephart D."/>
            <person name="Wiedmann M."/>
        </authorList>
    </citation>
    <scope>NUCLEOTIDE SEQUENCE [LARGE SCALE GENOMIC DNA]</scope>
    <source>
        <strain evidence="1 2">FSL S10-1187</strain>
    </source>
</reference>
<accession>A0ABP3AWK5</accession>
<evidence type="ECO:0000313" key="2">
    <source>
        <dbReference type="Proteomes" id="UP000019249"/>
    </source>
</evidence>
<gene>
    <name evidence="1" type="ORF">MFLO_12928</name>
</gene>
<evidence type="ECO:0000313" key="1">
    <source>
        <dbReference type="EMBL" id="EUJ27373.1"/>
    </source>
</evidence>
<protein>
    <submittedName>
        <fullName evidence="1">Uncharacterized protein</fullName>
    </submittedName>
</protein>